<dbReference type="EMBL" id="MDUX01000009">
    <property type="protein sequence ID" value="KAF7600089.1"/>
    <property type="molecule type" value="Genomic_DNA"/>
</dbReference>
<reference evidence="4 5" key="2">
    <citation type="submission" date="2017-07" db="EMBL/GenBank/DDBJ databases">
        <title>Candidatus Dactylopiibacterium carminicum, a nitrogen-fixing symbiont of the cochineal insect Dactylopius coccus and Dactylopius opuntiae (Hemiptera: Coccoidea: Dactylopiidae).</title>
        <authorList>
            <person name="Vera A."/>
        </authorList>
    </citation>
    <scope>NUCLEOTIDE SEQUENCE [LARGE SCALE GENOMIC DNA]</scope>
    <source>
        <strain evidence="4 5">NFDCM</strain>
    </source>
</reference>
<feature type="domain" description="Transposase IS110-like N-terminal" evidence="1">
    <location>
        <begin position="8"/>
        <end position="145"/>
    </location>
</feature>
<dbReference type="RefSeq" id="WP_095523652.1">
    <property type="nucleotide sequence ID" value="NZ_MDUX01000009.1"/>
</dbReference>
<evidence type="ECO:0000259" key="1">
    <source>
        <dbReference type="Pfam" id="PF01548"/>
    </source>
</evidence>
<evidence type="ECO:0000313" key="5">
    <source>
        <dbReference type="Proteomes" id="UP000216107"/>
    </source>
</evidence>
<dbReference type="InterPro" id="IPR002525">
    <property type="entry name" value="Transp_IS110-like_N"/>
</dbReference>
<proteinExistence type="predicted"/>
<evidence type="ECO:0000313" key="4">
    <source>
        <dbReference type="EMBL" id="PAS94081.1"/>
    </source>
</evidence>
<dbReference type="PANTHER" id="PTHR33055:SF13">
    <property type="entry name" value="TRANSPOSASE"/>
    <property type="match status" value="1"/>
</dbReference>
<keyword evidence="6" id="KW-1185">Reference proteome</keyword>
<sequence length="321" mass="35653">MNTQPLSIGIDVSMDELVIATFDDIQPLIRIPNKPAAIKRWLANLPVQCTLGMEATGTLHRTLADLAFSAGHRVYVFNPKDVAFYLKSLRVRGKTDLFDAAGIARYTHNESAQCHPYAPLSEDHLALTTLIQRRHQVVKQRASLSMSFSQGDASCLSALSTLMKAFEALIAQIDQRLQDLMAADAVMQRKCKLLMGIHGVGPLVSTTLALRMSRIHYANSDALVAAVGLDPRPRESGRYVGTRQLSKRGNPEERRLLYMAAISACRNTPWRTMRDALLSRGLPRTAIYCIIARKILRVAFAVWNSETPFDPTLIGQPRTQT</sequence>
<dbReference type="Proteomes" id="UP000623509">
    <property type="component" value="Unassembled WGS sequence"/>
</dbReference>
<accession>A0A272EVE0</accession>
<dbReference type="EMBL" id="NMRN01000010">
    <property type="protein sequence ID" value="PAS94081.1"/>
    <property type="molecule type" value="Genomic_DNA"/>
</dbReference>
<comment type="caution">
    <text evidence="4">The sequence shown here is derived from an EMBL/GenBank/DDBJ whole genome shotgun (WGS) entry which is preliminary data.</text>
</comment>
<evidence type="ECO:0000259" key="2">
    <source>
        <dbReference type="Pfam" id="PF02371"/>
    </source>
</evidence>
<feature type="domain" description="Transposase IS116/IS110/IS902 C-terminal" evidence="2">
    <location>
        <begin position="191"/>
        <end position="270"/>
    </location>
</feature>
<reference evidence="3 6" key="1">
    <citation type="submission" date="2016-08" db="EMBL/GenBank/DDBJ databases">
        <title>Candidatus Dactylopiibacterium carminicum genome sequence.</title>
        <authorList>
            <person name="Ramirez-Puebla S.T."/>
            <person name="Ormeno-Orrillo E."/>
            <person name="Vera-Ponce De Leon A."/>
            <person name="Luis L."/>
            <person name="Sanchez-Flores A."/>
            <person name="Monica R."/>
            <person name="Martinez-Romero E."/>
        </authorList>
    </citation>
    <scope>NUCLEOTIDE SEQUENCE [LARGE SCALE GENOMIC DNA]</scope>
    <source>
        <strain evidence="3">END1</strain>
    </source>
</reference>
<dbReference type="Proteomes" id="UP000216107">
    <property type="component" value="Unassembled WGS sequence"/>
</dbReference>
<dbReference type="InterPro" id="IPR047650">
    <property type="entry name" value="Transpos_IS110"/>
</dbReference>
<evidence type="ECO:0000313" key="6">
    <source>
        <dbReference type="Proteomes" id="UP000623509"/>
    </source>
</evidence>
<dbReference type="AlphaFoldDB" id="A0A272EVE0"/>
<evidence type="ECO:0000313" key="3">
    <source>
        <dbReference type="EMBL" id="KAF7600089.1"/>
    </source>
</evidence>
<dbReference type="InterPro" id="IPR003346">
    <property type="entry name" value="Transposase_20"/>
</dbReference>
<dbReference type="OrthoDB" id="9795150at2"/>
<protein>
    <submittedName>
        <fullName evidence="4">IS110 family transposase</fullName>
    </submittedName>
</protein>
<dbReference type="Pfam" id="PF01548">
    <property type="entry name" value="DEDD_Tnp_IS110"/>
    <property type="match status" value="1"/>
</dbReference>
<dbReference type="PANTHER" id="PTHR33055">
    <property type="entry name" value="TRANSPOSASE FOR INSERTION SEQUENCE ELEMENT IS1111A"/>
    <property type="match status" value="1"/>
</dbReference>
<dbReference type="GO" id="GO:0006313">
    <property type="term" value="P:DNA transposition"/>
    <property type="evidence" value="ECO:0007669"/>
    <property type="project" value="InterPro"/>
</dbReference>
<name>A0A272EVE0_9RHOO</name>
<dbReference type="GO" id="GO:0003677">
    <property type="term" value="F:DNA binding"/>
    <property type="evidence" value="ECO:0007669"/>
    <property type="project" value="InterPro"/>
</dbReference>
<organism evidence="4 5">
    <name type="scientific">Candidatus Dactylopiibacterium carminicum</name>
    <dbReference type="NCBI Taxonomy" id="857335"/>
    <lineage>
        <taxon>Bacteria</taxon>
        <taxon>Pseudomonadati</taxon>
        <taxon>Pseudomonadota</taxon>
        <taxon>Betaproteobacteria</taxon>
        <taxon>Rhodocyclales</taxon>
        <taxon>Rhodocyclaceae</taxon>
        <taxon>Candidatus Dactylopiibacterium</taxon>
    </lineage>
</organism>
<gene>
    <name evidence="3" type="ORF">BGI27_04135</name>
    <name evidence="4" type="ORF">CGU29_05420</name>
</gene>
<dbReference type="Pfam" id="PF02371">
    <property type="entry name" value="Transposase_20"/>
    <property type="match status" value="1"/>
</dbReference>
<dbReference type="GO" id="GO:0004803">
    <property type="term" value="F:transposase activity"/>
    <property type="evidence" value="ECO:0007669"/>
    <property type="project" value="InterPro"/>
</dbReference>